<dbReference type="AlphaFoldDB" id="A0A2T3A3U0"/>
<organism evidence="2 3">
    <name type="scientific">Coniella lustricola</name>
    <dbReference type="NCBI Taxonomy" id="2025994"/>
    <lineage>
        <taxon>Eukaryota</taxon>
        <taxon>Fungi</taxon>
        <taxon>Dikarya</taxon>
        <taxon>Ascomycota</taxon>
        <taxon>Pezizomycotina</taxon>
        <taxon>Sordariomycetes</taxon>
        <taxon>Sordariomycetidae</taxon>
        <taxon>Diaporthales</taxon>
        <taxon>Schizoparmaceae</taxon>
        <taxon>Coniella</taxon>
    </lineage>
</organism>
<keyword evidence="3" id="KW-1185">Reference proteome</keyword>
<evidence type="ECO:0000313" key="3">
    <source>
        <dbReference type="Proteomes" id="UP000241462"/>
    </source>
</evidence>
<feature type="region of interest" description="Disordered" evidence="1">
    <location>
        <begin position="1"/>
        <end position="132"/>
    </location>
</feature>
<reference evidence="2 3" key="1">
    <citation type="journal article" date="2018" name="Mycol. Prog.">
        <title>Coniella lustricola, a new species from submerged detritus.</title>
        <authorList>
            <person name="Raudabaugh D.B."/>
            <person name="Iturriaga T."/>
            <person name="Carver A."/>
            <person name="Mondo S."/>
            <person name="Pangilinan J."/>
            <person name="Lipzen A."/>
            <person name="He G."/>
            <person name="Amirebrahimi M."/>
            <person name="Grigoriev I.V."/>
            <person name="Miller A.N."/>
        </authorList>
    </citation>
    <scope>NUCLEOTIDE SEQUENCE [LARGE SCALE GENOMIC DNA]</scope>
    <source>
        <strain evidence="2 3">B22-T-1</strain>
    </source>
</reference>
<evidence type="ECO:0000313" key="2">
    <source>
        <dbReference type="EMBL" id="PSR82356.1"/>
    </source>
</evidence>
<feature type="compositionally biased region" description="Polar residues" evidence="1">
    <location>
        <begin position="69"/>
        <end position="106"/>
    </location>
</feature>
<dbReference type="Proteomes" id="UP000241462">
    <property type="component" value="Unassembled WGS sequence"/>
</dbReference>
<proteinExistence type="predicted"/>
<feature type="compositionally biased region" description="Basic and acidic residues" evidence="1">
    <location>
        <begin position="7"/>
        <end position="16"/>
    </location>
</feature>
<feature type="compositionally biased region" description="Polar residues" evidence="1">
    <location>
        <begin position="39"/>
        <end position="56"/>
    </location>
</feature>
<sequence length="142" mass="16231">MSCTSKSDSHQESEIKKNKKNLIHLPFYQPYMSSHAKESGQSSKENQLTRAVSSVTAKARARSIEQCPRQDQTPRPNPRYQTQEPMNRASNQNSTHPRNKQRNNAPPQRVPSTDLVPERSRTLSPSRGRGRGSHCDRRCWCC</sequence>
<evidence type="ECO:0000256" key="1">
    <source>
        <dbReference type="SAM" id="MobiDB-lite"/>
    </source>
</evidence>
<dbReference type="EMBL" id="KZ678479">
    <property type="protein sequence ID" value="PSR82356.1"/>
    <property type="molecule type" value="Genomic_DNA"/>
</dbReference>
<accession>A0A2T3A3U0</accession>
<protein>
    <submittedName>
        <fullName evidence="2">Uncharacterized protein</fullName>
    </submittedName>
</protein>
<gene>
    <name evidence="2" type="ORF">BD289DRAFT_437534</name>
</gene>
<name>A0A2T3A3U0_9PEZI</name>
<dbReference type="InParanoid" id="A0A2T3A3U0"/>